<proteinExistence type="predicted"/>
<evidence type="ECO:0000313" key="2">
    <source>
        <dbReference type="EMBL" id="RIQ11794.1"/>
    </source>
</evidence>
<keyword evidence="3" id="KW-1185">Reference proteome</keyword>
<accession>A0A418KHR6</accession>
<evidence type="ECO:0000256" key="1">
    <source>
        <dbReference type="SAM" id="MobiDB-lite"/>
    </source>
</evidence>
<name>A0A418KHR6_9ACTN</name>
<comment type="caution">
    <text evidence="2">The sequence shown here is derived from an EMBL/GenBank/DDBJ whole genome shotgun (WGS) entry which is preliminary data.</text>
</comment>
<reference evidence="2 3" key="1">
    <citation type="submission" date="2018-09" db="EMBL/GenBank/DDBJ databases">
        <title>Isolation, diversity and antifungal activity of actinobacteria from wheat.</title>
        <authorList>
            <person name="Han C."/>
        </authorList>
    </citation>
    <scope>NUCLEOTIDE SEQUENCE [LARGE SCALE GENOMIC DNA]</scope>
    <source>
        <strain evidence="2 3">NEAU-YY265</strain>
    </source>
</reference>
<protein>
    <submittedName>
        <fullName evidence="2">Uncharacterized protein</fullName>
    </submittedName>
</protein>
<organism evidence="2 3">
    <name type="scientific">Jiangella rhizosphaerae</name>
    <dbReference type="NCBI Taxonomy" id="2293569"/>
    <lineage>
        <taxon>Bacteria</taxon>
        <taxon>Bacillati</taxon>
        <taxon>Actinomycetota</taxon>
        <taxon>Actinomycetes</taxon>
        <taxon>Jiangellales</taxon>
        <taxon>Jiangellaceae</taxon>
        <taxon>Jiangella</taxon>
    </lineage>
</organism>
<feature type="compositionally biased region" description="Basic and acidic residues" evidence="1">
    <location>
        <begin position="102"/>
        <end position="116"/>
    </location>
</feature>
<feature type="compositionally biased region" description="Basic and acidic residues" evidence="1">
    <location>
        <begin position="1"/>
        <end position="11"/>
    </location>
</feature>
<feature type="region of interest" description="Disordered" evidence="1">
    <location>
        <begin position="1"/>
        <end position="21"/>
    </location>
</feature>
<feature type="region of interest" description="Disordered" evidence="1">
    <location>
        <begin position="88"/>
        <end position="116"/>
    </location>
</feature>
<sequence length="116" mass="12715">MMTRPGDHDQGVDEQALEAATAGLEQIREQLRAAAQGETDAHEVADAVGVYWRDHEDVLRAAAASLTEEVRLQALGELYRWREQLDAQLRRGTASEPAEGTGRADEPPDDARRPPG</sequence>
<dbReference type="AlphaFoldDB" id="A0A418KHR6"/>
<evidence type="ECO:0000313" key="3">
    <source>
        <dbReference type="Proteomes" id="UP000284057"/>
    </source>
</evidence>
<gene>
    <name evidence="2" type="ORF">DY240_28075</name>
</gene>
<dbReference type="Proteomes" id="UP000284057">
    <property type="component" value="Unassembled WGS sequence"/>
</dbReference>
<dbReference type="EMBL" id="QUAL01000415">
    <property type="protein sequence ID" value="RIQ11794.1"/>
    <property type="molecule type" value="Genomic_DNA"/>
</dbReference>